<evidence type="ECO:0000256" key="1">
    <source>
        <dbReference type="ARBA" id="ARBA00009753"/>
    </source>
</evidence>
<keyword evidence="4 5" id="KW-0106">Calcium</keyword>
<feature type="binding site" evidence="5">
    <location>
        <position position="102"/>
    </location>
    <ligand>
        <name>Ca(2+)</name>
        <dbReference type="ChEBI" id="CHEBI:29108"/>
        <label>2</label>
    </ligand>
</feature>
<dbReference type="GO" id="GO:0005509">
    <property type="term" value="F:calcium ion binding"/>
    <property type="evidence" value="ECO:0007669"/>
    <property type="project" value="UniProtKB-UniRule"/>
</dbReference>
<dbReference type="PROSITE" id="PS00018">
    <property type="entry name" value="EF_HAND_1"/>
    <property type="match status" value="2"/>
</dbReference>
<dbReference type="Proteomes" id="UP000515156">
    <property type="component" value="Chromosome 8"/>
</dbReference>
<dbReference type="InterPro" id="IPR008080">
    <property type="entry name" value="Parvalbumin"/>
</dbReference>
<dbReference type="FunFam" id="1.10.238.10:FF:000060">
    <property type="entry name" value="Parvalbumin, thymic"/>
    <property type="match status" value="1"/>
</dbReference>
<dbReference type="Gene3D" id="1.10.238.10">
    <property type="entry name" value="EF-hand"/>
    <property type="match status" value="1"/>
</dbReference>
<evidence type="ECO:0000256" key="5">
    <source>
        <dbReference type="PIRSR" id="PIRSR608080-1"/>
    </source>
</evidence>
<dbReference type="PRINTS" id="PR01697">
    <property type="entry name" value="PARVALBUMIN"/>
</dbReference>
<dbReference type="FunCoup" id="A0A6P7YU04">
    <property type="interactions" value="14"/>
</dbReference>
<evidence type="ECO:0000259" key="7">
    <source>
        <dbReference type="PROSITE" id="PS50222"/>
    </source>
</evidence>
<name>A0A6P7YU04_9AMPH</name>
<comment type="function">
    <text evidence="6">In muscle, parvalbumin is thought to be involved in relaxation after contraction. It binds two calcium ions.</text>
</comment>
<dbReference type="InParanoid" id="A0A6P7YU04"/>
<feature type="binding site" evidence="5">
    <location>
        <position position="58"/>
    </location>
    <ligand>
        <name>Ca(2+)</name>
        <dbReference type="ChEBI" id="CHEBI:29108"/>
        <label>1</label>
    </ligand>
</feature>
<dbReference type="GO" id="GO:0005737">
    <property type="term" value="C:cytoplasm"/>
    <property type="evidence" value="ECO:0007669"/>
    <property type="project" value="TreeGrafter"/>
</dbReference>
<dbReference type="RefSeq" id="XP_030068443.1">
    <property type="nucleotide sequence ID" value="XM_030212583.1"/>
</dbReference>
<feature type="binding site" evidence="5">
    <location>
        <position position="52"/>
    </location>
    <ligand>
        <name>Ca(2+)</name>
        <dbReference type="ChEBI" id="CHEBI:29108"/>
        <label>1</label>
    </ligand>
</feature>
<keyword evidence="8" id="KW-1185">Reference proteome</keyword>
<evidence type="ECO:0000256" key="4">
    <source>
        <dbReference type="ARBA" id="ARBA00022837"/>
    </source>
</evidence>
<feature type="binding site" evidence="5">
    <location>
        <position position="95"/>
    </location>
    <ligand>
        <name>Ca(2+)</name>
        <dbReference type="ChEBI" id="CHEBI:29108"/>
        <label>2</label>
    </ligand>
</feature>
<protein>
    <recommendedName>
        <fullName evidence="6">Parvalbumin</fullName>
    </recommendedName>
</protein>
<dbReference type="InterPro" id="IPR018247">
    <property type="entry name" value="EF_Hand_1_Ca_BS"/>
</dbReference>
<gene>
    <name evidence="9" type="primary">OCM2</name>
</gene>
<dbReference type="Pfam" id="PF13499">
    <property type="entry name" value="EF-hand_7"/>
    <property type="match status" value="1"/>
</dbReference>
<feature type="binding site" evidence="5">
    <location>
        <position position="56"/>
    </location>
    <ligand>
        <name>Ca(2+)</name>
        <dbReference type="ChEBI" id="CHEBI:29108"/>
        <label>1</label>
    </ligand>
</feature>
<dbReference type="SUPFAM" id="SSF47473">
    <property type="entry name" value="EF-hand"/>
    <property type="match status" value="1"/>
</dbReference>
<feature type="binding site" evidence="5">
    <location>
        <position position="54"/>
    </location>
    <ligand>
        <name>Ca(2+)</name>
        <dbReference type="ChEBI" id="CHEBI:29108"/>
        <label>1</label>
    </ligand>
</feature>
<evidence type="ECO:0000256" key="6">
    <source>
        <dbReference type="RuleBase" id="RU368048"/>
    </source>
</evidence>
<comment type="similarity">
    <text evidence="1 6">Belongs to the parvalbumin family.</text>
</comment>
<dbReference type="GeneID" id="115476293"/>
<proteinExistence type="inferred from homology"/>
<dbReference type="PROSITE" id="PS50222">
    <property type="entry name" value="EF_HAND_2"/>
    <property type="match status" value="2"/>
</dbReference>
<feature type="binding site" evidence="5">
    <location>
        <position position="93"/>
    </location>
    <ligand>
        <name>Ca(2+)</name>
        <dbReference type="ChEBI" id="CHEBI:29108"/>
        <label>2</label>
    </ligand>
</feature>
<keyword evidence="3" id="KW-0677">Repeat</keyword>
<dbReference type="InterPro" id="IPR011992">
    <property type="entry name" value="EF-hand-dom_pair"/>
</dbReference>
<feature type="domain" description="EF-hand" evidence="7">
    <location>
        <begin position="43"/>
        <end position="74"/>
    </location>
</feature>
<dbReference type="SMART" id="SM00054">
    <property type="entry name" value="EFh"/>
    <property type="match status" value="2"/>
</dbReference>
<evidence type="ECO:0000256" key="2">
    <source>
        <dbReference type="ARBA" id="ARBA00022723"/>
    </source>
</evidence>
<sequence>MSLTSILSPADIAAALRECQAPDSFNHKKFFETCGLTKKTACQVKEIFGVLDNDSSGFIEKEELCFFLQRFDPGARVLTSSETKTFLSAADHDGDGKIGVDEFQEMVHS</sequence>
<dbReference type="InterPro" id="IPR002048">
    <property type="entry name" value="EF_hand_dom"/>
</dbReference>
<evidence type="ECO:0000313" key="9">
    <source>
        <dbReference type="RefSeq" id="XP_030068443.1"/>
    </source>
</evidence>
<dbReference type="CDD" id="cd16255">
    <property type="entry name" value="EFh_parvalbumin_beta"/>
    <property type="match status" value="1"/>
</dbReference>
<feature type="binding site" evidence="5">
    <location>
        <position position="63"/>
    </location>
    <ligand>
        <name>Ca(2+)</name>
        <dbReference type="ChEBI" id="CHEBI:29108"/>
        <label>1</label>
    </ligand>
</feature>
<reference evidence="9" key="1">
    <citation type="submission" date="2025-08" db="UniProtKB">
        <authorList>
            <consortium name="RefSeq"/>
        </authorList>
    </citation>
    <scope>IDENTIFICATION</scope>
</reference>
<dbReference type="PANTHER" id="PTHR11653">
    <property type="entry name" value="PARVALBUMIN ALPHA"/>
    <property type="match status" value="1"/>
</dbReference>
<keyword evidence="2 5" id="KW-0479">Metal-binding</keyword>
<dbReference type="OrthoDB" id="26525at2759"/>
<evidence type="ECO:0000313" key="8">
    <source>
        <dbReference type="Proteomes" id="UP000515156"/>
    </source>
</evidence>
<dbReference type="PANTHER" id="PTHR11653:SF4">
    <property type="entry name" value="ONCOMODULIN-2-RELATED"/>
    <property type="match status" value="1"/>
</dbReference>
<dbReference type="CTD" id="654231"/>
<feature type="binding site" evidence="5">
    <location>
        <position position="97"/>
    </location>
    <ligand>
        <name>Ca(2+)</name>
        <dbReference type="ChEBI" id="CHEBI:29108"/>
        <label>2</label>
    </ligand>
</feature>
<organism evidence="8 9">
    <name type="scientific">Microcaecilia unicolor</name>
    <dbReference type="NCBI Taxonomy" id="1415580"/>
    <lineage>
        <taxon>Eukaryota</taxon>
        <taxon>Metazoa</taxon>
        <taxon>Chordata</taxon>
        <taxon>Craniata</taxon>
        <taxon>Vertebrata</taxon>
        <taxon>Euteleostomi</taxon>
        <taxon>Amphibia</taxon>
        <taxon>Gymnophiona</taxon>
        <taxon>Siphonopidae</taxon>
        <taxon>Microcaecilia</taxon>
    </lineage>
</organism>
<dbReference type="AlphaFoldDB" id="A0A6P7YU04"/>
<accession>A0A6P7YU04</accession>
<feature type="domain" description="EF-hand" evidence="7">
    <location>
        <begin position="78"/>
        <end position="109"/>
    </location>
</feature>
<dbReference type="KEGG" id="muo:115476293"/>
<feature type="binding site" evidence="5">
    <location>
        <position position="91"/>
    </location>
    <ligand>
        <name>Ca(2+)</name>
        <dbReference type="ChEBI" id="CHEBI:29108"/>
        <label>2</label>
    </ligand>
</feature>
<evidence type="ECO:0000256" key="3">
    <source>
        <dbReference type="ARBA" id="ARBA00022737"/>
    </source>
</evidence>